<reference evidence="1 2" key="1">
    <citation type="submission" date="2020-08" db="EMBL/GenBank/DDBJ databases">
        <title>Genomic Encyclopedia of Type Strains, Phase IV (KMG-IV): sequencing the most valuable type-strain genomes for metagenomic binning, comparative biology and taxonomic classification.</title>
        <authorList>
            <person name="Goeker M."/>
        </authorList>
    </citation>
    <scope>NUCLEOTIDE SEQUENCE [LARGE SCALE GENOMIC DNA]</scope>
    <source>
        <strain evidence="1 2">DSM 102238</strain>
    </source>
</reference>
<proteinExistence type="predicted"/>
<evidence type="ECO:0000313" key="2">
    <source>
        <dbReference type="Proteomes" id="UP000542776"/>
    </source>
</evidence>
<protein>
    <submittedName>
        <fullName evidence="1">Uncharacterized protein YecT (DUF1311 family)</fullName>
    </submittedName>
</protein>
<dbReference type="EMBL" id="JACIEK010000040">
    <property type="protein sequence ID" value="MBB4000913.1"/>
    <property type="molecule type" value="Genomic_DNA"/>
</dbReference>
<evidence type="ECO:0000313" key="1">
    <source>
        <dbReference type="EMBL" id="MBB4000913.1"/>
    </source>
</evidence>
<accession>A0A7W6H9N0</accession>
<dbReference type="Proteomes" id="UP000542776">
    <property type="component" value="Unassembled WGS sequence"/>
</dbReference>
<name>A0A7W6H9N0_9HYPH</name>
<comment type="caution">
    <text evidence="1">The sequence shown here is derived from an EMBL/GenBank/DDBJ whole genome shotgun (WGS) entry which is preliminary data.</text>
</comment>
<sequence>MIPPILLPAVLQTAAATQGYPVDTDCREHRIGRMLAMSGCLTSQSAVWDRRVDRKCHAALVRTEVPPVDLRAAQRTRLRHRDAIYLGPVSA</sequence>
<gene>
    <name evidence="1" type="ORF">GGR04_004799</name>
</gene>
<keyword evidence="2" id="KW-1185">Reference proteome</keyword>
<dbReference type="AlphaFoldDB" id="A0A7W6H9N0"/>
<dbReference type="RefSeq" id="WP_183203012.1">
    <property type="nucleotide sequence ID" value="NZ_JACIEK010000040.1"/>
</dbReference>
<organism evidence="1 2">
    <name type="scientific">Aureimonas pseudogalii</name>
    <dbReference type="NCBI Taxonomy" id="1744844"/>
    <lineage>
        <taxon>Bacteria</taxon>
        <taxon>Pseudomonadati</taxon>
        <taxon>Pseudomonadota</taxon>
        <taxon>Alphaproteobacteria</taxon>
        <taxon>Hyphomicrobiales</taxon>
        <taxon>Aurantimonadaceae</taxon>
        <taxon>Aureimonas</taxon>
    </lineage>
</organism>